<keyword evidence="4 5" id="KW-0472">Membrane</keyword>
<feature type="transmembrane region" description="Helical" evidence="5">
    <location>
        <begin position="181"/>
        <end position="200"/>
    </location>
</feature>
<proteinExistence type="predicted"/>
<feature type="transmembrane region" description="Helical" evidence="5">
    <location>
        <begin position="281"/>
        <end position="303"/>
    </location>
</feature>
<keyword evidence="2 5" id="KW-0812">Transmembrane</keyword>
<accession>A0A387BNR3</accession>
<feature type="transmembrane region" description="Helical" evidence="5">
    <location>
        <begin position="29"/>
        <end position="46"/>
    </location>
</feature>
<evidence type="ECO:0000313" key="7">
    <source>
        <dbReference type="EMBL" id="AYG05453.1"/>
    </source>
</evidence>
<feature type="domain" description="Major facilitator superfamily (MFS) profile" evidence="6">
    <location>
        <begin position="1"/>
        <end position="444"/>
    </location>
</feature>
<dbReference type="PANTHER" id="PTHR42718:SF39">
    <property type="entry name" value="ACTINORHODIN TRANSPORTER-RELATED"/>
    <property type="match status" value="1"/>
</dbReference>
<dbReference type="InterPro" id="IPR011701">
    <property type="entry name" value="MFS"/>
</dbReference>
<dbReference type="PANTHER" id="PTHR42718">
    <property type="entry name" value="MAJOR FACILITATOR SUPERFAMILY MULTIDRUG TRANSPORTER MFSC"/>
    <property type="match status" value="1"/>
</dbReference>
<feature type="transmembrane region" description="Helical" evidence="5">
    <location>
        <begin position="382"/>
        <end position="404"/>
    </location>
</feature>
<dbReference type="Gene3D" id="1.20.1720.10">
    <property type="entry name" value="Multidrug resistance protein D"/>
    <property type="match status" value="1"/>
</dbReference>
<dbReference type="EMBL" id="CP032624">
    <property type="protein sequence ID" value="AYG05453.1"/>
    <property type="molecule type" value="Genomic_DNA"/>
</dbReference>
<dbReference type="GO" id="GO:0022857">
    <property type="term" value="F:transmembrane transporter activity"/>
    <property type="evidence" value="ECO:0007669"/>
    <property type="project" value="InterPro"/>
</dbReference>
<dbReference type="Gene3D" id="1.20.1250.20">
    <property type="entry name" value="MFS general substrate transporter like domains"/>
    <property type="match status" value="1"/>
</dbReference>
<evidence type="ECO:0000256" key="5">
    <source>
        <dbReference type="SAM" id="Phobius"/>
    </source>
</evidence>
<feature type="transmembrane region" description="Helical" evidence="5">
    <location>
        <begin position="58"/>
        <end position="83"/>
    </location>
</feature>
<comment type="subcellular location">
    <subcellularLocation>
        <location evidence="1">Cell membrane</location>
        <topology evidence="1">Multi-pass membrane protein</topology>
    </subcellularLocation>
</comment>
<organism evidence="7 8">
    <name type="scientific">Gryllotalpicola protaetiae</name>
    <dbReference type="NCBI Taxonomy" id="2419771"/>
    <lineage>
        <taxon>Bacteria</taxon>
        <taxon>Bacillati</taxon>
        <taxon>Actinomycetota</taxon>
        <taxon>Actinomycetes</taxon>
        <taxon>Micrococcales</taxon>
        <taxon>Microbacteriaceae</taxon>
        <taxon>Gryllotalpicola</taxon>
    </lineage>
</organism>
<dbReference type="SUPFAM" id="SSF103473">
    <property type="entry name" value="MFS general substrate transporter"/>
    <property type="match status" value="1"/>
</dbReference>
<feature type="transmembrane region" description="Helical" evidence="5">
    <location>
        <begin position="343"/>
        <end position="370"/>
    </location>
</feature>
<dbReference type="InterPro" id="IPR020846">
    <property type="entry name" value="MFS_dom"/>
</dbReference>
<evidence type="ECO:0000259" key="6">
    <source>
        <dbReference type="PROSITE" id="PS50850"/>
    </source>
</evidence>
<name>A0A387BNR3_9MICO</name>
<dbReference type="OrthoDB" id="7375466at2"/>
<dbReference type="Pfam" id="PF07690">
    <property type="entry name" value="MFS_1"/>
    <property type="match status" value="1"/>
</dbReference>
<protein>
    <submittedName>
        <fullName evidence="7">MFS transporter</fullName>
    </submittedName>
</protein>
<feature type="transmembrane region" description="Helical" evidence="5">
    <location>
        <begin position="119"/>
        <end position="140"/>
    </location>
</feature>
<dbReference type="GO" id="GO:0005886">
    <property type="term" value="C:plasma membrane"/>
    <property type="evidence" value="ECO:0007669"/>
    <property type="project" value="UniProtKB-SubCell"/>
</dbReference>
<feature type="transmembrane region" description="Helical" evidence="5">
    <location>
        <begin position="89"/>
        <end position="107"/>
    </location>
</feature>
<feature type="transmembrane region" description="Helical" evidence="5">
    <location>
        <begin position="410"/>
        <end position="434"/>
    </location>
</feature>
<keyword evidence="8" id="KW-1185">Reference proteome</keyword>
<evidence type="ECO:0000313" key="8">
    <source>
        <dbReference type="Proteomes" id="UP000275069"/>
    </source>
</evidence>
<reference evidence="7 8" key="1">
    <citation type="submission" date="2018-09" db="EMBL/GenBank/DDBJ databases">
        <title>Genome sequencing of strain 2DFW10M-5.</title>
        <authorList>
            <person name="Heo J."/>
            <person name="Kim S.-J."/>
            <person name="Kwon S.-W."/>
        </authorList>
    </citation>
    <scope>NUCLEOTIDE SEQUENCE [LARGE SCALE GENOMIC DNA]</scope>
    <source>
        <strain evidence="7 8">2DFW10M-5</strain>
    </source>
</reference>
<dbReference type="InterPro" id="IPR036259">
    <property type="entry name" value="MFS_trans_sf"/>
</dbReference>
<dbReference type="KEGG" id="gry:D7I44_14350"/>
<keyword evidence="3 5" id="KW-1133">Transmembrane helix</keyword>
<feature type="transmembrane region" description="Helical" evidence="5">
    <location>
        <begin position="206"/>
        <end position="226"/>
    </location>
</feature>
<evidence type="ECO:0000256" key="3">
    <source>
        <dbReference type="ARBA" id="ARBA00022989"/>
    </source>
</evidence>
<evidence type="ECO:0000256" key="4">
    <source>
        <dbReference type="ARBA" id="ARBA00023136"/>
    </source>
</evidence>
<sequence>MTTLDFFIVNVAVPSMQEGLGASSAQIEWVLAGFGLAYGVGLITGGRLGDLYGRKSMFLLGLGLFTVASLLCGVAASAGMLIAARVVQGLASALLAPQVLAILGTLYTGAARARVFTGYGLAMGLAAVFGQLIGGALTHADIAGLGWRSCFLVNIPIGALIIVLAQALVPATPRVKARLDPAGILLVAAAITAIVLPLIQGRDAGWPVWAWLSLGAGAALFAVFVWQQRRLAERGGAPLVNVEMFHDRAFVVGLACQLVFWIGQASFFLVLALYLQSGRGLDALGAGVLFTAIGAGYLLTSMTAGRIARRLGRQVIAMGALLMVVGLALLSAAVIVGGDSASVGWLIPGLVVDGAGMGLAVAPLASTVLARMHPEYAGSASGVLSTALQIGNALGVALIGIVFYHGLAGAGYGVAFTHSLVFLLAIAAVLIALTQALPSGRDAR</sequence>
<evidence type="ECO:0000256" key="1">
    <source>
        <dbReference type="ARBA" id="ARBA00004651"/>
    </source>
</evidence>
<gene>
    <name evidence="7" type="ORF">D7I44_14350</name>
</gene>
<dbReference type="Proteomes" id="UP000275069">
    <property type="component" value="Chromosome"/>
</dbReference>
<dbReference type="CDD" id="cd17321">
    <property type="entry name" value="MFS_MMR_MDR_like"/>
    <property type="match status" value="1"/>
</dbReference>
<feature type="transmembrane region" description="Helical" evidence="5">
    <location>
        <begin position="249"/>
        <end position="275"/>
    </location>
</feature>
<dbReference type="AlphaFoldDB" id="A0A387BNR3"/>
<feature type="transmembrane region" description="Helical" evidence="5">
    <location>
        <begin position="146"/>
        <end position="169"/>
    </location>
</feature>
<feature type="transmembrane region" description="Helical" evidence="5">
    <location>
        <begin position="315"/>
        <end position="337"/>
    </location>
</feature>
<dbReference type="PROSITE" id="PS50850">
    <property type="entry name" value="MFS"/>
    <property type="match status" value="1"/>
</dbReference>
<evidence type="ECO:0000256" key="2">
    <source>
        <dbReference type="ARBA" id="ARBA00022692"/>
    </source>
</evidence>